<dbReference type="PANTHER" id="PTHR15137:SF9">
    <property type="entry name" value="TRANSCRIPTION INITIATION FACTOR TFIID SUBUNIT 2"/>
    <property type="match status" value="1"/>
</dbReference>
<dbReference type="GO" id="GO:0016251">
    <property type="term" value="F:RNA polymerase II general transcription initiation factor activity"/>
    <property type="evidence" value="ECO:0007669"/>
    <property type="project" value="TreeGrafter"/>
</dbReference>
<protein>
    <submittedName>
        <fullName evidence="1">Uncharacterized protein</fullName>
    </submittedName>
</protein>
<accession>A0A1X2HJ50</accession>
<organism evidence="1 2">
    <name type="scientific">Syncephalastrum racemosum</name>
    <name type="common">Filamentous fungus</name>
    <dbReference type="NCBI Taxonomy" id="13706"/>
    <lineage>
        <taxon>Eukaryota</taxon>
        <taxon>Fungi</taxon>
        <taxon>Fungi incertae sedis</taxon>
        <taxon>Mucoromycota</taxon>
        <taxon>Mucoromycotina</taxon>
        <taxon>Mucoromycetes</taxon>
        <taxon>Mucorales</taxon>
        <taxon>Syncephalastraceae</taxon>
        <taxon>Syncephalastrum</taxon>
    </lineage>
</organism>
<gene>
    <name evidence="1" type="ORF">BCR43DRAFT_217320</name>
</gene>
<reference evidence="1 2" key="1">
    <citation type="submission" date="2016-07" db="EMBL/GenBank/DDBJ databases">
        <title>Pervasive Adenine N6-methylation of Active Genes in Fungi.</title>
        <authorList>
            <consortium name="DOE Joint Genome Institute"/>
            <person name="Mondo S.J."/>
            <person name="Dannebaum R.O."/>
            <person name="Kuo R.C."/>
            <person name="Labutti K."/>
            <person name="Haridas S."/>
            <person name="Kuo A."/>
            <person name="Salamov A."/>
            <person name="Ahrendt S.R."/>
            <person name="Lipzen A."/>
            <person name="Sullivan W."/>
            <person name="Andreopoulos W.B."/>
            <person name="Clum A."/>
            <person name="Lindquist E."/>
            <person name="Daum C."/>
            <person name="Ramamoorthy G.K."/>
            <person name="Gryganskyi A."/>
            <person name="Culley D."/>
            <person name="Magnuson J.K."/>
            <person name="James T.Y."/>
            <person name="O'Malley M.A."/>
            <person name="Stajich J.E."/>
            <person name="Spatafora J.W."/>
            <person name="Visel A."/>
            <person name="Grigoriev I.V."/>
        </authorList>
    </citation>
    <scope>NUCLEOTIDE SEQUENCE [LARGE SCALE GENOMIC DNA]</scope>
    <source>
        <strain evidence="1 2">NRRL 2496</strain>
    </source>
</reference>
<dbReference type="GO" id="GO:0005669">
    <property type="term" value="C:transcription factor TFIID complex"/>
    <property type="evidence" value="ECO:0007669"/>
    <property type="project" value="InterPro"/>
</dbReference>
<dbReference type="Proteomes" id="UP000242180">
    <property type="component" value="Unassembled WGS sequence"/>
</dbReference>
<evidence type="ECO:0000313" key="2">
    <source>
        <dbReference type="Proteomes" id="UP000242180"/>
    </source>
</evidence>
<name>A0A1X2HJ50_SYNRA</name>
<dbReference type="InterPro" id="IPR042097">
    <property type="entry name" value="Aminopeptidase_N-like_N_sf"/>
</dbReference>
<dbReference type="SUPFAM" id="SSF63737">
    <property type="entry name" value="Leukotriene A4 hydrolase N-terminal domain"/>
    <property type="match status" value="1"/>
</dbReference>
<dbReference type="PANTHER" id="PTHR15137">
    <property type="entry name" value="TRANSCRIPTION INITIATION FACTOR TFIID"/>
    <property type="match status" value="1"/>
</dbReference>
<dbReference type="InParanoid" id="A0A1X2HJ50"/>
<dbReference type="AlphaFoldDB" id="A0A1X2HJ50"/>
<dbReference type="EMBL" id="MCGN01000003">
    <property type="protein sequence ID" value="ORY99068.1"/>
    <property type="molecule type" value="Genomic_DNA"/>
</dbReference>
<keyword evidence="2" id="KW-1185">Reference proteome</keyword>
<dbReference type="STRING" id="13706.A0A1X2HJ50"/>
<dbReference type="InterPro" id="IPR037813">
    <property type="entry name" value="TAF2"/>
</dbReference>
<dbReference type="Gene3D" id="2.60.40.1730">
    <property type="entry name" value="tricorn interacting facor f3 domain"/>
    <property type="match status" value="1"/>
</dbReference>
<dbReference type="GO" id="GO:0006367">
    <property type="term" value="P:transcription initiation at RNA polymerase II promoter"/>
    <property type="evidence" value="ECO:0007669"/>
    <property type="project" value="TreeGrafter"/>
</dbReference>
<comment type="caution">
    <text evidence="1">The sequence shown here is derived from an EMBL/GenBank/DDBJ whole genome shotgun (WGS) entry which is preliminary data.</text>
</comment>
<dbReference type="OrthoDB" id="308861at2759"/>
<proteinExistence type="predicted"/>
<dbReference type="GO" id="GO:0000976">
    <property type="term" value="F:transcription cis-regulatory region binding"/>
    <property type="evidence" value="ECO:0007669"/>
    <property type="project" value="TreeGrafter"/>
</dbReference>
<dbReference type="GO" id="GO:0003682">
    <property type="term" value="F:chromatin binding"/>
    <property type="evidence" value="ECO:0007669"/>
    <property type="project" value="TreeGrafter"/>
</dbReference>
<sequence length="125" mass="14666">MQRDGKRDFILSHEHFILEIRPDQRRIDGSAELIIQPLSGSLRTVRINSRQCRILETFVNDKRVEHQFTDAIANLKLEGETDISHHQTYKSRYLTAIREADEGELFITLPEDCVKPVRQFQPLHQ</sequence>
<evidence type="ECO:0000313" key="1">
    <source>
        <dbReference type="EMBL" id="ORY99068.1"/>
    </source>
</evidence>